<dbReference type="Gene3D" id="1.50.10.10">
    <property type="match status" value="1"/>
</dbReference>
<evidence type="ECO:0000256" key="3">
    <source>
        <dbReference type="ARBA" id="ARBA00007658"/>
    </source>
</evidence>
<dbReference type="PANTHER" id="PTHR11742">
    <property type="entry name" value="MANNOSYL-OLIGOSACCHARIDE ALPHA-1,2-MANNOSIDASE-RELATED"/>
    <property type="match status" value="1"/>
</dbReference>
<dbReference type="Proteomes" id="UP000236370">
    <property type="component" value="Unassembled WGS sequence"/>
</dbReference>
<evidence type="ECO:0000256" key="7">
    <source>
        <dbReference type="PIRSR" id="PIRSR601382-2"/>
    </source>
</evidence>
<dbReference type="GO" id="GO:0016020">
    <property type="term" value="C:membrane"/>
    <property type="evidence" value="ECO:0007669"/>
    <property type="project" value="InterPro"/>
</dbReference>
<dbReference type="EMBL" id="NBAG03000423">
    <property type="protein sequence ID" value="PNI26416.1"/>
    <property type="molecule type" value="Genomic_DNA"/>
</dbReference>
<feature type="non-terminal residue" evidence="8">
    <location>
        <position position="1"/>
    </location>
</feature>
<dbReference type="InterPro" id="IPR050749">
    <property type="entry name" value="Glycosyl_Hydrolase_47"/>
</dbReference>
<dbReference type="GO" id="GO:0005975">
    <property type="term" value="P:carbohydrate metabolic process"/>
    <property type="evidence" value="ECO:0007669"/>
    <property type="project" value="InterPro"/>
</dbReference>
<feature type="binding site" evidence="7">
    <location>
        <position position="58"/>
    </location>
    <ligand>
        <name>Ca(2+)</name>
        <dbReference type="ChEBI" id="CHEBI:29108"/>
    </ligand>
</feature>
<dbReference type="InterPro" id="IPR012341">
    <property type="entry name" value="6hp_glycosidase-like_sf"/>
</dbReference>
<keyword evidence="4" id="KW-0378">Hydrolase</keyword>
<dbReference type="Pfam" id="PF01532">
    <property type="entry name" value="Glyco_hydro_47"/>
    <property type="match status" value="1"/>
</dbReference>
<keyword evidence="7" id="KW-0479">Metal-binding</keyword>
<evidence type="ECO:0000313" key="9">
    <source>
        <dbReference type="Proteomes" id="UP000236370"/>
    </source>
</evidence>
<gene>
    <name evidence="8" type="ORF">CK820_G0044269</name>
</gene>
<reference evidence="8 9" key="1">
    <citation type="submission" date="2017-12" db="EMBL/GenBank/DDBJ databases">
        <title>High-resolution comparative analysis of great ape genomes.</title>
        <authorList>
            <person name="Pollen A."/>
            <person name="Hastie A."/>
            <person name="Hormozdiari F."/>
            <person name="Dougherty M."/>
            <person name="Liu R."/>
            <person name="Chaisson M."/>
            <person name="Hoppe E."/>
            <person name="Hill C."/>
            <person name="Pang A."/>
            <person name="Hillier L."/>
            <person name="Baker C."/>
            <person name="Armstrong J."/>
            <person name="Shendure J."/>
            <person name="Paten B."/>
            <person name="Wilson R."/>
            <person name="Chao H."/>
            <person name="Schneider V."/>
            <person name="Ventura M."/>
            <person name="Kronenberg Z."/>
            <person name="Murali S."/>
            <person name="Gordon D."/>
            <person name="Cantsilieris S."/>
            <person name="Munson K."/>
            <person name="Nelson B."/>
            <person name="Raja A."/>
            <person name="Underwood J."/>
            <person name="Diekhans M."/>
            <person name="Fiddes I."/>
            <person name="Haussler D."/>
            <person name="Eichler E."/>
        </authorList>
    </citation>
    <scope>NUCLEOTIDE SEQUENCE [LARGE SCALE GENOMIC DNA]</scope>
    <source>
        <strain evidence="8">Yerkes chimp pedigree #C0471</strain>
    </source>
</reference>
<sequence>EKYCRVSGGFSGVKDVYSSTPTHDDVQQSFFLAETLKYLYLLFSGDDLLPLDHWVFNTEAHPLPVLHLANTTLSGTSQGMRRQNPYFQVLYLYYPDD</sequence>
<evidence type="ECO:0000256" key="4">
    <source>
        <dbReference type="ARBA" id="ARBA00022801"/>
    </source>
</evidence>
<comment type="cofactor">
    <cofactor evidence="1 7">
        <name>Ca(2+)</name>
        <dbReference type="ChEBI" id="CHEBI:29108"/>
    </cofactor>
</comment>
<keyword evidence="6" id="KW-0326">Glycosidase</keyword>
<evidence type="ECO:0000256" key="6">
    <source>
        <dbReference type="ARBA" id="ARBA00023295"/>
    </source>
</evidence>
<protein>
    <submittedName>
        <fullName evidence="8">MAN1A2 isoform 5</fullName>
    </submittedName>
</protein>
<dbReference type="SUPFAM" id="SSF48225">
    <property type="entry name" value="Seven-hairpin glycosidases"/>
    <property type="match status" value="1"/>
</dbReference>
<keyword evidence="7" id="KW-0106">Calcium</keyword>
<dbReference type="InterPro" id="IPR036026">
    <property type="entry name" value="Seven-hairpin_glycosidases"/>
</dbReference>
<comment type="pathway">
    <text evidence="2">Protein modification; protein glycosylation.</text>
</comment>
<dbReference type="PANTHER" id="PTHR11742:SF40">
    <property type="entry name" value="MANNOSYL-OLIGOSACCHARIDE 1,2-ALPHA-MANNOSIDASE IB"/>
    <property type="match status" value="1"/>
</dbReference>
<evidence type="ECO:0000256" key="2">
    <source>
        <dbReference type="ARBA" id="ARBA00004922"/>
    </source>
</evidence>
<dbReference type="GO" id="GO:0005509">
    <property type="term" value="F:calcium ion binding"/>
    <property type="evidence" value="ECO:0007669"/>
    <property type="project" value="InterPro"/>
</dbReference>
<keyword evidence="5" id="KW-1015">Disulfide bond</keyword>
<proteinExistence type="inferred from homology"/>
<comment type="similarity">
    <text evidence="3">Belongs to the glycosyl hydrolase 47 family.</text>
</comment>
<evidence type="ECO:0000256" key="1">
    <source>
        <dbReference type="ARBA" id="ARBA00001913"/>
    </source>
</evidence>
<accession>A0A2J8JUG6</accession>
<dbReference type="GO" id="GO:0004571">
    <property type="term" value="F:mannosyl-oligosaccharide 1,2-alpha-mannosidase activity"/>
    <property type="evidence" value="ECO:0007669"/>
    <property type="project" value="InterPro"/>
</dbReference>
<dbReference type="InterPro" id="IPR001382">
    <property type="entry name" value="Glyco_hydro_47"/>
</dbReference>
<name>A0A2J8JUG6_PANTR</name>
<evidence type="ECO:0000256" key="5">
    <source>
        <dbReference type="ARBA" id="ARBA00023157"/>
    </source>
</evidence>
<organism evidence="8 9">
    <name type="scientific">Pan troglodytes</name>
    <name type="common">Chimpanzee</name>
    <dbReference type="NCBI Taxonomy" id="9598"/>
    <lineage>
        <taxon>Eukaryota</taxon>
        <taxon>Metazoa</taxon>
        <taxon>Chordata</taxon>
        <taxon>Craniata</taxon>
        <taxon>Vertebrata</taxon>
        <taxon>Euteleostomi</taxon>
        <taxon>Mammalia</taxon>
        <taxon>Eutheria</taxon>
        <taxon>Euarchontoglires</taxon>
        <taxon>Primates</taxon>
        <taxon>Haplorrhini</taxon>
        <taxon>Catarrhini</taxon>
        <taxon>Hominidae</taxon>
        <taxon>Pan</taxon>
    </lineage>
</organism>
<dbReference type="AlphaFoldDB" id="A0A2J8JUG6"/>
<evidence type="ECO:0000313" key="8">
    <source>
        <dbReference type="EMBL" id="PNI26416.1"/>
    </source>
</evidence>
<comment type="caution">
    <text evidence="8">The sequence shown here is derived from an EMBL/GenBank/DDBJ whole genome shotgun (WGS) entry which is preliminary data.</text>
</comment>